<accession>A0A1P8WCQ7</accession>
<dbReference type="RefSeq" id="WP_077023527.1">
    <property type="nucleotide sequence ID" value="NZ_CP017641.1"/>
</dbReference>
<keyword evidence="2" id="KW-1185">Reference proteome</keyword>
<reference evidence="1 2" key="1">
    <citation type="journal article" date="2016" name="Front. Microbiol.">
        <title>Fuerstia marisgermanicae gen. nov., sp. nov., an Unusual Member of the Phylum Planctomycetes from the German Wadden Sea.</title>
        <authorList>
            <person name="Kohn T."/>
            <person name="Heuer A."/>
            <person name="Jogler M."/>
            <person name="Vollmers J."/>
            <person name="Boedeker C."/>
            <person name="Bunk B."/>
            <person name="Rast P."/>
            <person name="Borchert D."/>
            <person name="Glockner I."/>
            <person name="Freese H.M."/>
            <person name="Klenk H.P."/>
            <person name="Overmann J."/>
            <person name="Kaster A.K."/>
            <person name="Rohde M."/>
            <person name="Wiegand S."/>
            <person name="Jogler C."/>
        </authorList>
    </citation>
    <scope>NUCLEOTIDE SEQUENCE [LARGE SCALE GENOMIC DNA]</scope>
    <source>
        <strain evidence="1 2">NH11</strain>
    </source>
</reference>
<dbReference type="AlphaFoldDB" id="A0A1P8WCQ7"/>
<evidence type="ECO:0000313" key="2">
    <source>
        <dbReference type="Proteomes" id="UP000187735"/>
    </source>
</evidence>
<dbReference type="KEGG" id="fmr:Fuma_01425"/>
<sequence length="84" mass="9818">MKRTENSSAPTVSYLIEHSHGTCELWIKRREDSDKSVYEPLKLVRVSGQGTVLLRTEMIEEAIRLEEWMADHFEVFEEGKTAYE</sequence>
<organism evidence="1 2">
    <name type="scientific">Fuerstiella marisgermanici</name>
    <dbReference type="NCBI Taxonomy" id="1891926"/>
    <lineage>
        <taxon>Bacteria</taxon>
        <taxon>Pseudomonadati</taxon>
        <taxon>Planctomycetota</taxon>
        <taxon>Planctomycetia</taxon>
        <taxon>Planctomycetales</taxon>
        <taxon>Planctomycetaceae</taxon>
        <taxon>Fuerstiella</taxon>
    </lineage>
</organism>
<name>A0A1P8WCQ7_9PLAN</name>
<dbReference type="EMBL" id="CP017641">
    <property type="protein sequence ID" value="APZ91829.1"/>
    <property type="molecule type" value="Genomic_DNA"/>
</dbReference>
<dbReference type="STRING" id="1891926.Fuma_01425"/>
<protein>
    <submittedName>
        <fullName evidence="1">Uncharacterized protein</fullName>
    </submittedName>
</protein>
<evidence type="ECO:0000313" key="1">
    <source>
        <dbReference type="EMBL" id="APZ91829.1"/>
    </source>
</evidence>
<gene>
    <name evidence="1" type="ORF">Fuma_01425</name>
</gene>
<proteinExistence type="predicted"/>
<dbReference type="Proteomes" id="UP000187735">
    <property type="component" value="Chromosome"/>
</dbReference>